<proteinExistence type="predicted"/>
<dbReference type="OrthoDB" id="2417874at2759"/>
<protein>
    <submittedName>
        <fullName evidence="1">Uncharacterized protein</fullName>
    </submittedName>
</protein>
<comment type="caution">
    <text evidence="1">The sequence shown here is derived from an EMBL/GenBank/DDBJ whole genome shotgun (WGS) entry which is preliminary data.</text>
</comment>
<name>A0A9Q1GU83_9CARY</name>
<organism evidence="1 2">
    <name type="scientific">Carnegiea gigantea</name>
    <dbReference type="NCBI Taxonomy" id="171969"/>
    <lineage>
        <taxon>Eukaryota</taxon>
        <taxon>Viridiplantae</taxon>
        <taxon>Streptophyta</taxon>
        <taxon>Embryophyta</taxon>
        <taxon>Tracheophyta</taxon>
        <taxon>Spermatophyta</taxon>
        <taxon>Magnoliopsida</taxon>
        <taxon>eudicotyledons</taxon>
        <taxon>Gunneridae</taxon>
        <taxon>Pentapetalae</taxon>
        <taxon>Caryophyllales</taxon>
        <taxon>Cactineae</taxon>
        <taxon>Cactaceae</taxon>
        <taxon>Cactoideae</taxon>
        <taxon>Echinocereeae</taxon>
        <taxon>Carnegiea</taxon>
    </lineage>
</organism>
<dbReference type="PANTHER" id="PTHR33116">
    <property type="entry name" value="REVERSE TRANSCRIPTASE ZINC-BINDING DOMAIN-CONTAINING PROTEIN-RELATED-RELATED"/>
    <property type="match status" value="1"/>
</dbReference>
<evidence type="ECO:0000313" key="1">
    <source>
        <dbReference type="EMBL" id="KAJ8425349.1"/>
    </source>
</evidence>
<gene>
    <name evidence="1" type="ORF">Cgig2_027212</name>
</gene>
<dbReference type="PANTHER" id="PTHR33116:SF84">
    <property type="entry name" value="RNA-DIRECTED DNA POLYMERASE"/>
    <property type="match status" value="1"/>
</dbReference>
<accession>A0A9Q1GU83</accession>
<sequence>MPYKIMKSTISQNTIWSRIDRAFVNTFWYSKFEYGQVTYLSNILSNHTAMLVETTECPRSKGNFQFCDMWIRDKDFIPLIKSLVPTHITCLWNQLKGFLHRTQAALNKLNRDKYHDLRAQQEHARHNLEKTQLELMTNPTCLDLYIAIGTSVIDIIKQQRKAFWISYGDEYNKYFFAKAKQRKIEAYVYELQDEASGFGEVASLMHGYYPKLLKLGSNTTPRSSLNHLQLNLYRPFTNADIKAAFFSIPNIKSLRLDGFFFFGILQNCNDALRTTCLPATGFQEGTLPMRYLGIPITASRLSKVECRTLVDKIMVKFRLWSTKNISFIGRAQLINSVVFGMYSYWPSIWILLEEKLPVKGQANYKQSPLIAWGGHLLPQEEWGAGAETPLSLEQS</sequence>
<dbReference type="EMBL" id="JAKOGI010001492">
    <property type="protein sequence ID" value="KAJ8425349.1"/>
    <property type="molecule type" value="Genomic_DNA"/>
</dbReference>
<evidence type="ECO:0000313" key="2">
    <source>
        <dbReference type="Proteomes" id="UP001153076"/>
    </source>
</evidence>
<dbReference type="AlphaFoldDB" id="A0A9Q1GU83"/>
<reference evidence="1" key="1">
    <citation type="submission" date="2022-04" db="EMBL/GenBank/DDBJ databases">
        <title>Carnegiea gigantea Genome sequencing and assembly v2.</title>
        <authorList>
            <person name="Copetti D."/>
            <person name="Sanderson M.J."/>
            <person name="Burquez A."/>
            <person name="Wojciechowski M.F."/>
        </authorList>
    </citation>
    <scope>NUCLEOTIDE SEQUENCE</scope>
    <source>
        <strain evidence="1">SGP5-SGP5p</strain>
        <tissue evidence="1">Aerial part</tissue>
    </source>
</reference>
<dbReference type="Proteomes" id="UP001153076">
    <property type="component" value="Unassembled WGS sequence"/>
</dbReference>
<keyword evidence="2" id="KW-1185">Reference proteome</keyword>